<proteinExistence type="predicted"/>
<evidence type="ECO:0000313" key="2">
    <source>
        <dbReference type="Proteomes" id="UP000293583"/>
    </source>
</evidence>
<dbReference type="RefSeq" id="WP_130922604.1">
    <property type="nucleotide sequence ID" value="NZ_JAANOL010000005.1"/>
</dbReference>
<sequence>MTSHIKSIGTKQKALQINLDRSIYGSFAEIGAGQDVAANFFKAGGASGTIAKTISAYDMAFSDAIYGEEASGKYVCEPRLMKMLNREFKLLNVRLTESAAEKRFFAFADTVSALNFQKTNDAHGWIGLRFQLTPSGGFNDVVIHVNMLDNDNILQQQALGVIGVNLLFGCYHYYDNPEKLLLSLLDDLSKDRIEIDMIRFEGPDFKEVDNRLMSLYLVKHGYTQAAVFGPDGKVMQPYDALAKKHIVAVRGRFRPVTNIFSDMLKKGVAQFEQEPDVDDDKICVLSELTLKSLENETHKIDEKDFLDRVDILCSLGQTVLISNFHEYFKLVDFLSQFSKLKMALVMGMPNLEYIFEEKHYKGVPGGIMSAFGCLFGQNIKLYLYPTVSENGDIVQLKNFEPEAHLKGLFQYLVDNDKLAEIKNYDEKLMNIRTDQVLDLIQSGTDEWAQYVPKSVAKLIKEHALFGYQV</sequence>
<organism evidence="1 2">
    <name type="scientific">Aquirufa antheringensis</name>
    <dbReference type="NCBI Taxonomy" id="2516559"/>
    <lineage>
        <taxon>Bacteria</taxon>
        <taxon>Pseudomonadati</taxon>
        <taxon>Bacteroidota</taxon>
        <taxon>Cytophagia</taxon>
        <taxon>Cytophagales</taxon>
        <taxon>Flectobacillaceae</taxon>
        <taxon>Aquirufa</taxon>
    </lineage>
</organism>
<protein>
    <submittedName>
        <fullName evidence="1">TonB-dependent receptor</fullName>
    </submittedName>
</protein>
<dbReference type="Proteomes" id="UP000293583">
    <property type="component" value="Unassembled WGS sequence"/>
</dbReference>
<name>A0A4Q9BGQ6_9BACT</name>
<keyword evidence="1" id="KW-0675">Receptor</keyword>
<accession>A0A4Q9BGQ6</accession>
<keyword evidence="2" id="KW-1185">Reference proteome</keyword>
<dbReference type="OrthoDB" id="179386at2"/>
<evidence type="ECO:0000313" key="1">
    <source>
        <dbReference type="EMBL" id="TBH75479.1"/>
    </source>
</evidence>
<comment type="caution">
    <text evidence="1">The sequence shown here is derived from an EMBL/GenBank/DDBJ whole genome shotgun (WGS) entry which is preliminary data.</text>
</comment>
<dbReference type="AlphaFoldDB" id="A0A4Q9BGQ6"/>
<gene>
    <name evidence="1" type="ORF">EWU20_02550</name>
</gene>
<dbReference type="EMBL" id="SEWY01000001">
    <property type="protein sequence ID" value="TBH75479.1"/>
    <property type="molecule type" value="Genomic_DNA"/>
</dbReference>
<reference evidence="1 2" key="1">
    <citation type="submission" date="2019-02" db="EMBL/GenBank/DDBJ databases">
        <title>Genome of a new Bacteroidetes strain.</title>
        <authorList>
            <person name="Pitt A."/>
        </authorList>
    </citation>
    <scope>NUCLEOTIDE SEQUENCE [LARGE SCALE GENOMIC DNA]</scope>
    <source>
        <strain evidence="1 2">103A-SOEBACH</strain>
    </source>
</reference>